<proteinExistence type="predicted"/>
<feature type="region of interest" description="Disordered" evidence="2">
    <location>
        <begin position="220"/>
        <end position="283"/>
    </location>
</feature>
<comment type="caution">
    <text evidence="3">The sequence shown here is derived from an EMBL/GenBank/DDBJ whole genome shotgun (WGS) entry which is preliminary data.</text>
</comment>
<evidence type="ECO:0000256" key="1">
    <source>
        <dbReference type="ARBA" id="ARBA00023172"/>
    </source>
</evidence>
<reference evidence="3" key="1">
    <citation type="journal article" date="2018" name="Nat. Biotechnol.">
        <title>A standardized bacterial taxonomy based on genome phylogeny substantially revises the tree of life.</title>
        <authorList>
            <person name="Parks D.H."/>
            <person name="Chuvochina M."/>
            <person name="Waite D.W."/>
            <person name="Rinke C."/>
            <person name="Skarshewski A."/>
            <person name="Chaumeil P.A."/>
            <person name="Hugenholtz P."/>
        </authorList>
    </citation>
    <scope>NUCLEOTIDE SEQUENCE [LARGE SCALE GENOMIC DNA]</scope>
    <source>
        <strain evidence="3">UBA11284</strain>
    </source>
</reference>
<gene>
    <name evidence="3" type="ORF">DEO68_14945</name>
</gene>
<dbReference type="InterPro" id="IPR013762">
    <property type="entry name" value="Integrase-like_cat_sf"/>
</dbReference>
<evidence type="ECO:0000313" key="3">
    <source>
        <dbReference type="EMBL" id="HCA03429.1"/>
    </source>
</evidence>
<evidence type="ECO:0000256" key="2">
    <source>
        <dbReference type="SAM" id="MobiDB-lite"/>
    </source>
</evidence>
<keyword evidence="1" id="KW-0233">DNA recombination</keyword>
<dbReference type="GO" id="GO:0006310">
    <property type="term" value="P:DNA recombination"/>
    <property type="evidence" value="ECO:0007669"/>
    <property type="project" value="UniProtKB-KW"/>
</dbReference>
<dbReference type="InterPro" id="IPR011010">
    <property type="entry name" value="DNA_brk_join_enz"/>
</dbReference>
<dbReference type="AlphaFoldDB" id="A0A3D0KJT5"/>
<organism evidence="3">
    <name type="scientific">Halomonas campaniensis</name>
    <dbReference type="NCBI Taxonomy" id="213554"/>
    <lineage>
        <taxon>Bacteria</taxon>
        <taxon>Pseudomonadati</taxon>
        <taxon>Pseudomonadota</taxon>
        <taxon>Gammaproteobacteria</taxon>
        <taxon>Oceanospirillales</taxon>
        <taxon>Halomonadaceae</taxon>
        <taxon>Halomonas</taxon>
    </lineage>
</organism>
<sequence length="829" mass="94441">MVMQADLEKLATLSSVELSRIEKLLALLKAPDDLTHLLLVMENLNRALQAVQRSQKIREDLDDATEKKEEKGLFHYLPVITQIIAVLKGFDRESCPETWLDQSGKQRGIINDHPEWAMLILTPDAECYGNDAYWQHTGVVMACSAVQRKRHQAHIGSEITAACRDIRTIGNGKKSLGLLVEIEMDATLKSYRQQYLLKSDEILEPLSGIELLVRKVLDHKGKTRDGGGGGGHPARTIERRVDVSDSDDEENEGPEKSMQLLESAGDEQAQGRQRAAGLHPKESQTLRAVSFTESKASPTLGFDLRDLIRRQSSRIQHISQSNQRLPFRYASLSRVELSLAAKAAFELFTGRGRFEKRDDEDVYAGLLLLLMIWLGRPVEQILGMRVYNHRHELPKHRKDVLAFLIEEHAFVLLIPSPEWRNSLQDDAKKLLFTAGGSTPALVDEVVVVASPVRMGKFISRLSLVRKSRTKYRELFPEWRHGGIEEAMRVAVSKINRTHRMRLTPRRISQALFDEIVGHSSDWVDAYLLTGHRFTVADVAAHYYSVPAGYLETLYHAAAVSLRNSIYQYLSVEEKHYYAFKQVVQNKGDHGSKLNLKPILLTRLVKHLKGELRAARRLQPGEESWRQTHNHYVAYIAFWILFATGYRAVNDLVFRWREIDFASGFLAISDKDDEAMSQARVVWLLPELRDQIRQYASHLEVLQARFYQRASLYEHLEAVLSEPQPDVPLMFFISDSWQMVQLSPENLRRHVPLFTLPVNASRHYLRSALRAEGVRGELVNAFMGHAQQGQEPFGAFSTLTPVEMFRELAPVLSKMRREAGWTVQQGLADD</sequence>
<accession>A0A3D0KJT5</accession>
<name>A0A3D0KJT5_9GAMM</name>
<dbReference type="Gene3D" id="1.10.443.10">
    <property type="entry name" value="Intergrase catalytic core"/>
    <property type="match status" value="1"/>
</dbReference>
<protein>
    <submittedName>
        <fullName evidence="3">Uncharacterized protein</fullName>
    </submittedName>
</protein>
<dbReference type="GO" id="GO:0003677">
    <property type="term" value="F:DNA binding"/>
    <property type="evidence" value="ECO:0007669"/>
    <property type="project" value="InterPro"/>
</dbReference>
<dbReference type="SUPFAM" id="SSF56349">
    <property type="entry name" value="DNA breaking-rejoining enzymes"/>
    <property type="match status" value="1"/>
</dbReference>
<dbReference type="GO" id="GO:0015074">
    <property type="term" value="P:DNA integration"/>
    <property type="evidence" value="ECO:0007669"/>
    <property type="project" value="InterPro"/>
</dbReference>
<dbReference type="EMBL" id="DOTR01000085">
    <property type="protein sequence ID" value="HCA03429.1"/>
    <property type="molecule type" value="Genomic_DNA"/>
</dbReference>